<dbReference type="EMBL" id="CAKOAT010554043">
    <property type="protein sequence ID" value="CAH8382548.1"/>
    <property type="molecule type" value="Genomic_DNA"/>
</dbReference>
<dbReference type="AlphaFoldDB" id="A0ABC8LGK5"/>
<accession>A0ABC8LGK5</accession>
<evidence type="ECO:0000313" key="1">
    <source>
        <dbReference type="EMBL" id="CAH8382548.1"/>
    </source>
</evidence>
<dbReference type="InterPro" id="IPR002554">
    <property type="entry name" value="PP2A_B56"/>
</dbReference>
<proteinExistence type="predicted"/>
<evidence type="ECO:0000313" key="2">
    <source>
        <dbReference type="Proteomes" id="UP001642260"/>
    </source>
</evidence>
<sequence>MESSVKGVFKRSRGWPLLTFQNTKSSQHENKVIDAYLEEDEPSMDLAWLHLQLVYELFLG</sequence>
<name>A0ABC8LGK5_ERUVS</name>
<protein>
    <submittedName>
        <fullName evidence="1">Uncharacterized protein</fullName>
    </submittedName>
</protein>
<dbReference type="Pfam" id="PF01603">
    <property type="entry name" value="B56"/>
    <property type="match status" value="1"/>
</dbReference>
<keyword evidence="2" id="KW-1185">Reference proteome</keyword>
<reference evidence="1 2" key="1">
    <citation type="submission" date="2022-03" db="EMBL/GenBank/DDBJ databases">
        <authorList>
            <person name="Macdonald S."/>
            <person name="Ahmed S."/>
            <person name="Newling K."/>
        </authorList>
    </citation>
    <scope>NUCLEOTIDE SEQUENCE [LARGE SCALE GENOMIC DNA]</scope>
</reference>
<comment type="caution">
    <text evidence="1">The sequence shown here is derived from an EMBL/GenBank/DDBJ whole genome shotgun (WGS) entry which is preliminary data.</text>
</comment>
<gene>
    <name evidence="1" type="ORF">ERUC_LOCUS35031</name>
</gene>
<organism evidence="1 2">
    <name type="scientific">Eruca vesicaria subsp. sativa</name>
    <name type="common">Garden rocket</name>
    <name type="synonym">Eruca sativa</name>
    <dbReference type="NCBI Taxonomy" id="29727"/>
    <lineage>
        <taxon>Eukaryota</taxon>
        <taxon>Viridiplantae</taxon>
        <taxon>Streptophyta</taxon>
        <taxon>Embryophyta</taxon>
        <taxon>Tracheophyta</taxon>
        <taxon>Spermatophyta</taxon>
        <taxon>Magnoliopsida</taxon>
        <taxon>eudicotyledons</taxon>
        <taxon>Gunneridae</taxon>
        <taxon>Pentapetalae</taxon>
        <taxon>rosids</taxon>
        <taxon>malvids</taxon>
        <taxon>Brassicales</taxon>
        <taxon>Brassicaceae</taxon>
        <taxon>Brassiceae</taxon>
        <taxon>Eruca</taxon>
    </lineage>
</organism>
<dbReference type="Proteomes" id="UP001642260">
    <property type="component" value="Unassembled WGS sequence"/>
</dbReference>